<sequence>MRPLRAQQIDFGAIRAELGTPPDFTPEALAEAAAPPAAHDRIDLTSVPFVTVDPPGSKDLDQALHLVRDGDGFLLRYAIADVAAFVRPGGALERETLARGVTLYLPDGRIPLHPTVLSEGAASLLPGETRPAVVWTVHLDADATPLDVRVERATVRSIAQLSYPEVDAGTCPEALSGLAAFGAVRGAKQIERGGIDLDVPEQEVERTEDGGWNLVLRAQTVAEKANAQVSLLTGECAATLMLGAGVGLLRTLPPAAPEDVDRLRAVAPGLGVDWPDGATPGQVVATLDPTDPRAAAFLDVAATLLRGAGYTAFTDGPPAQAFHAGVGAPYAHVTAPLRRLADRYATEVCLAVFTGAPVPPWVLAALPELPATMASATRRANEFDRAVVDLTEAVLLADRVGEEFDAAVVDVAGEGKGGTVALDDPPVRARCAGPGLHAGERLRVRLIEAEPTTRRVRFQPA</sequence>
<keyword evidence="3" id="KW-1185">Reference proteome</keyword>
<dbReference type="InterPro" id="IPR040596">
    <property type="entry name" value="RNase_II_C_S1"/>
</dbReference>
<dbReference type="GO" id="GO:0005829">
    <property type="term" value="C:cytosol"/>
    <property type="evidence" value="ECO:0007669"/>
    <property type="project" value="TreeGrafter"/>
</dbReference>
<dbReference type="EMBL" id="VIRS01000003">
    <property type="protein sequence ID" value="TQS46235.1"/>
    <property type="molecule type" value="Genomic_DNA"/>
</dbReference>
<evidence type="ECO:0000313" key="2">
    <source>
        <dbReference type="EMBL" id="TQS46235.1"/>
    </source>
</evidence>
<dbReference type="Pfam" id="PF00773">
    <property type="entry name" value="RNB"/>
    <property type="match status" value="1"/>
</dbReference>
<dbReference type="OrthoDB" id="5800376at2"/>
<dbReference type="GO" id="GO:0006402">
    <property type="term" value="P:mRNA catabolic process"/>
    <property type="evidence" value="ECO:0007669"/>
    <property type="project" value="TreeGrafter"/>
</dbReference>
<dbReference type="InterPro" id="IPR012340">
    <property type="entry name" value="NA-bd_OB-fold"/>
</dbReference>
<dbReference type="InterPro" id="IPR050180">
    <property type="entry name" value="RNR_Ribonuclease"/>
</dbReference>
<name>A0A545B060_9ACTN</name>
<dbReference type="InterPro" id="IPR001900">
    <property type="entry name" value="RNase_II/R"/>
</dbReference>
<dbReference type="InParanoid" id="A0A545B060"/>
<dbReference type="AlphaFoldDB" id="A0A545B060"/>
<dbReference type="SUPFAM" id="SSF50249">
    <property type="entry name" value="Nucleic acid-binding proteins"/>
    <property type="match status" value="1"/>
</dbReference>
<comment type="caution">
    <text evidence="2">The sequence shown here is derived from an EMBL/GenBank/DDBJ whole genome shotgun (WGS) entry which is preliminary data.</text>
</comment>
<dbReference type="GO" id="GO:0004540">
    <property type="term" value="F:RNA nuclease activity"/>
    <property type="evidence" value="ECO:0007669"/>
    <property type="project" value="InterPro"/>
</dbReference>
<dbReference type="PANTHER" id="PTHR23355">
    <property type="entry name" value="RIBONUCLEASE"/>
    <property type="match status" value="1"/>
</dbReference>
<dbReference type="PANTHER" id="PTHR23355:SF9">
    <property type="entry name" value="DIS3-LIKE EXONUCLEASE 2"/>
    <property type="match status" value="1"/>
</dbReference>
<dbReference type="Proteomes" id="UP000317982">
    <property type="component" value="Unassembled WGS sequence"/>
</dbReference>
<evidence type="ECO:0000259" key="1">
    <source>
        <dbReference type="SMART" id="SM00955"/>
    </source>
</evidence>
<gene>
    <name evidence="2" type="ORF">FL583_06120</name>
</gene>
<dbReference type="GO" id="GO:0003723">
    <property type="term" value="F:RNA binding"/>
    <property type="evidence" value="ECO:0007669"/>
    <property type="project" value="InterPro"/>
</dbReference>
<feature type="domain" description="RNB" evidence="1">
    <location>
        <begin position="41"/>
        <end position="355"/>
    </location>
</feature>
<dbReference type="Pfam" id="PF18614">
    <property type="entry name" value="RNase_II_C_S1"/>
    <property type="match status" value="1"/>
</dbReference>
<organism evidence="2 3">
    <name type="scientific">Cryptosporangium phraense</name>
    <dbReference type="NCBI Taxonomy" id="2593070"/>
    <lineage>
        <taxon>Bacteria</taxon>
        <taxon>Bacillati</taxon>
        <taxon>Actinomycetota</taxon>
        <taxon>Actinomycetes</taxon>
        <taxon>Cryptosporangiales</taxon>
        <taxon>Cryptosporangiaceae</taxon>
        <taxon>Cryptosporangium</taxon>
    </lineage>
</organism>
<reference evidence="2 3" key="1">
    <citation type="submission" date="2019-07" db="EMBL/GenBank/DDBJ databases">
        <title>Cryptosporangium phraense sp. nov., isolated from plant litter.</title>
        <authorList>
            <person name="Suriyachadkun C."/>
        </authorList>
    </citation>
    <scope>NUCLEOTIDE SEQUENCE [LARGE SCALE GENOMIC DNA]</scope>
    <source>
        <strain evidence="2 3">A-T 5661</strain>
    </source>
</reference>
<dbReference type="SMART" id="SM00955">
    <property type="entry name" value="RNB"/>
    <property type="match status" value="1"/>
</dbReference>
<proteinExistence type="predicted"/>
<protein>
    <submittedName>
        <fullName evidence="2">RNB domain-containing ribonuclease</fullName>
    </submittedName>
</protein>
<evidence type="ECO:0000313" key="3">
    <source>
        <dbReference type="Proteomes" id="UP000317982"/>
    </source>
</evidence>
<accession>A0A545B060</accession>